<feature type="active site" description="Charge relay system" evidence="5">
    <location>
        <position position="199"/>
    </location>
</feature>
<protein>
    <submittedName>
        <fullName evidence="9">S8 family serine peptidase</fullName>
    </submittedName>
</protein>
<dbReference type="EMBL" id="JASVWF010000006">
    <property type="protein sequence ID" value="MDL5158969.1"/>
    <property type="molecule type" value="Genomic_DNA"/>
</dbReference>
<evidence type="ECO:0000256" key="5">
    <source>
        <dbReference type="PROSITE-ProRule" id="PRU01240"/>
    </source>
</evidence>
<evidence type="ECO:0000256" key="1">
    <source>
        <dbReference type="ARBA" id="ARBA00011073"/>
    </source>
</evidence>
<dbReference type="RefSeq" id="WP_286055533.1">
    <property type="nucleotide sequence ID" value="NZ_JASVWF010000006.1"/>
</dbReference>
<dbReference type="Pfam" id="PF00082">
    <property type="entry name" value="Peptidase_S8"/>
    <property type="match status" value="1"/>
</dbReference>
<dbReference type="InterPro" id="IPR023828">
    <property type="entry name" value="Peptidase_S8_Ser-AS"/>
</dbReference>
<dbReference type="PANTHER" id="PTHR43806:SF11">
    <property type="entry name" value="CEREVISIN-RELATED"/>
    <property type="match status" value="1"/>
</dbReference>
<dbReference type="SUPFAM" id="SSF54897">
    <property type="entry name" value="Protease propeptides/inhibitors"/>
    <property type="match status" value="1"/>
</dbReference>
<feature type="compositionally biased region" description="Basic and acidic residues" evidence="7">
    <location>
        <begin position="103"/>
        <end position="116"/>
    </location>
</feature>
<keyword evidence="10" id="KW-1185">Reference proteome</keyword>
<evidence type="ECO:0000256" key="6">
    <source>
        <dbReference type="RuleBase" id="RU003355"/>
    </source>
</evidence>
<dbReference type="SUPFAM" id="SSF52743">
    <property type="entry name" value="Subtilisin-like"/>
    <property type="match status" value="1"/>
</dbReference>
<dbReference type="InterPro" id="IPR000209">
    <property type="entry name" value="Peptidase_S8/S53_dom"/>
</dbReference>
<evidence type="ECO:0000256" key="4">
    <source>
        <dbReference type="ARBA" id="ARBA00022825"/>
    </source>
</evidence>
<feature type="region of interest" description="Disordered" evidence="7">
    <location>
        <begin position="101"/>
        <end position="128"/>
    </location>
</feature>
<dbReference type="InterPro" id="IPR023827">
    <property type="entry name" value="Peptidase_S8_Asp-AS"/>
</dbReference>
<name>A0ABT7MFM2_9PSEU</name>
<evidence type="ECO:0000256" key="3">
    <source>
        <dbReference type="ARBA" id="ARBA00022801"/>
    </source>
</evidence>
<keyword evidence="2 5" id="KW-0645">Protease</keyword>
<evidence type="ECO:0000259" key="8">
    <source>
        <dbReference type="Pfam" id="PF00082"/>
    </source>
</evidence>
<evidence type="ECO:0000313" key="10">
    <source>
        <dbReference type="Proteomes" id="UP001231924"/>
    </source>
</evidence>
<reference evidence="9 10" key="1">
    <citation type="submission" date="2023-06" db="EMBL/GenBank/DDBJ databases">
        <title>Actinomycetospora Odt1-22.</title>
        <authorList>
            <person name="Supong K."/>
        </authorList>
    </citation>
    <scope>NUCLEOTIDE SEQUENCE [LARGE SCALE GENOMIC DNA]</scope>
    <source>
        <strain evidence="9 10">Odt1-22</strain>
    </source>
</reference>
<comment type="similarity">
    <text evidence="1 5 6">Belongs to the peptidase S8 family.</text>
</comment>
<comment type="caution">
    <text evidence="9">The sequence shown here is derived from an EMBL/GenBank/DDBJ whole genome shotgun (WGS) entry which is preliminary data.</text>
</comment>
<dbReference type="InterPro" id="IPR037045">
    <property type="entry name" value="S8pro/Inhibitor_I9_sf"/>
</dbReference>
<feature type="active site" description="Charge relay system" evidence="5">
    <location>
        <position position="166"/>
    </location>
</feature>
<dbReference type="InterPro" id="IPR036852">
    <property type="entry name" value="Peptidase_S8/S53_dom_sf"/>
</dbReference>
<dbReference type="InterPro" id="IPR022398">
    <property type="entry name" value="Peptidase_S8_His-AS"/>
</dbReference>
<feature type="domain" description="Peptidase S8/S53" evidence="8">
    <location>
        <begin position="162"/>
        <end position="449"/>
    </location>
</feature>
<dbReference type="Gene3D" id="3.30.70.80">
    <property type="entry name" value="Peptidase S8 propeptide/proteinase inhibitor I9"/>
    <property type="match status" value="1"/>
</dbReference>
<dbReference type="PANTHER" id="PTHR43806">
    <property type="entry name" value="PEPTIDASE S8"/>
    <property type="match status" value="1"/>
</dbReference>
<accession>A0ABT7MFM2</accession>
<dbReference type="PROSITE" id="PS00136">
    <property type="entry name" value="SUBTILASE_ASP"/>
    <property type="match status" value="1"/>
</dbReference>
<dbReference type="PROSITE" id="PS00138">
    <property type="entry name" value="SUBTILASE_SER"/>
    <property type="match status" value="1"/>
</dbReference>
<dbReference type="InterPro" id="IPR050131">
    <property type="entry name" value="Peptidase_S8_subtilisin-like"/>
</dbReference>
<evidence type="ECO:0000256" key="2">
    <source>
        <dbReference type="ARBA" id="ARBA00022670"/>
    </source>
</evidence>
<dbReference type="InterPro" id="IPR015500">
    <property type="entry name" value="Peptidase_S8_subtilisin-rel"/>
</dbReference>
<organism evidence="9 10">
    <name type="scientific">Actinomycetospora termitidis</name>
    <dbReference type="NCBI Taxonomy" id="3053470"/>
    <lineage>
        <taxon>Bacteria</taxon>
        <taxon>Bacillati</taxon>
        <taxon>Actinomycetota</taxon>
        <taxon>Actinomycetes</taxon>
        <taxon>Pseudonocardiales</taxon>
        <taxon>Pseudonocardiaceae</taxon>
        <taxon>Actinomycetospora</taxon>
    </lineage>
</organism>
<proteinExistence type="inferred from homology"/>
<dbReference type="Proteomes" id="UP001231924">
    <property type="component" value="Unassembled WGS sequence"/>
</dbReference>
<evidence type="ECO:0000256" key="7">
    <source>
        <dbReference type="SAM" id="MobiDB-lite"/>
    </source>
</evidence>
<gene>
    <name evidence="9" type="ORF">QRT03_23580</name>
</gene>
<keyword evidence="4 5" id="KW-0720">Serine protease</keyword>
<dbReference type="PRINTS" id="PR00723">
    <property type="entry name" value="SUBTILISIN"/>
</dbReference>
<keyword evidence="3 5" id="KW-0378">Hydrolase</keyword>
<dbReference type="PROSITE" id="PS51892">
    <property type="entry name" value="SUBTILASE"/>
    <property type="match status" value="1"/>
</dbReference>
<evidence type="ECO:0000313" key="9">
    <source>
        <dbReference type="EMBL" id="MDL5158969.1"/>
    </source>
</evidence>
<dbReference type="PROSITE" id="PS00137">
    <property type="entry name" value="SUBTILASE_HIS"/>
    <property type="match status" value="1"/>
</dbReference>
<sequence length="471" mass="48680">MDLRPTVGVGSGRWAVVVAMMAAAALLVGLAGTSSGAPAPTKRYIVVLKETVADPAATAGAQARPTRSVVRNVFATAVKGYTADIPADSVATVAGDPATQFVTEDRPIKRPRERAPKQAPPTEPCNGNSVPGYFRSCWALRVGADRSSARSGDGQGTVNVRTAVVDDGIDPNHPELNVVGGTDCLSGTATGSQVVRGSHGTNVSGVLAARDDEFGVVGIAPGAPLLGVSVFPESGDSDTSTILCALDWITRTRLDRDRGNDIEIANLSLGDPELLDTPACGIRDRDALHLAVCKAVASGVLIVASAGNETTGLRAPGTYPEVLTASAIGDYDGRPGAFDARADCFGFPYHDIFGDNDDAAAYFSNFGTRPVDRLHTVAAPGACIVTTRPGTNAVLDIVDGTSFSAPIVSGTAAVCLSSGKCRRGNPLGTLARLVTDANAYTLVDRRYGFAGDPVRPVPGRYYGPLVNVARF</sequence>
<feature type="active site" description="Charge relay system" evidence="5">
    <location>
        <position position="402"/>
    </location>
</feature>
<dbReference type="Gene3D" id="3.40.50.200">
    <property type="entry name" value="Peptidase S8/S53 domain"/>
    <property type="match status" value="1"/>
</dbReference>